<dbReference type="Pfam" id="PF00589">
    <property type="entry name" value="Phage_integrase"/>
    <property type="match status" value="1"/>
</dbReference>
<feature type="domain" description="Tyr recombinase" evidence="2">
    <location>
        <begin position="12"/>
        <end position="196"/>
    </location>
</feature>
<dbReference type="AlphaFoldDB" id="A0A4P6HQU1"/>
<dbReference type="OrthoDB" id="9788852at2"/>
<reference evidence="3 4" key="1">
    <citation type="submission" date="2018-02" db="EMBL/GenBank/DDBJ databases">
        <title>Genome sequence of Desulfovibrio carbinolicus DSM 3852.</title>
        <authorList>
            <person name="Wilbanks E."/>
            <person name="Skennerton C.T."/>
            <person name="Orphan V.J."/>
        </authorList>
    </citation>
    <scope>NUCLEOTIDE SEQUENCE [LARGE SCALE GENOMIC DNA]</scope>
    <source>
        <strain evidence="3 4">DSM 3852</strain>
        <plasmid evidence="4">pdcar5</plasmid>
    </source>
</reference>
<dbReference type="Proteomes" id="UP000293296">
    <property type="component" value="Plasmid pDCAR5"/>
</dbReference>
<dbReference type="InterPro" id="IPR013762">
    <property type="entry name" value="Integrase-like_cat_sf"/>
</dbReference>
<evidence type="ECO:0000256" key="1">
    <source>
        <dbReference type="ARBA" id="ARBA00023172"/>
    </source>
</evidence>
<dbReference type="Gene3D" id="1.10.443.10">
    <property type="entry name" value="Intergrase catalytic core"/>
    <property type="match status" value="1"/>
</dbReference>
<organism evidence="3 4">
    <name type="scientific">Solidesulfovibrio carbinolicus</name>
    <dbReference type="NCBI Taxonomy" id="296842"/>
    <lineage>
        <taxon>Bacteria</taxon>
        <taxon>Pseudomonadati</taxon>
        <taxon>Thermodesulfobacteriota</taxon>
        <taxon>Desulfovibrionia</taxon>
        <taxon>Desulfovibrionales</taxon>
        <taxon>Desulfovibrionaceae</taxon>
        <taxon>Solidesulfovibrio</taxon>
    </lineage>
</organism>
<dbReference type="GO" id="GO:0006310">
    <property type="term" value="P:DNA recombination"/>
    <property type="evidence" value="ECO:0007669"/>
    <property type="project" value="UniProtKB-KW"/>
</dbReference>
<protein>
    <submittedName>
        <fullName evidence="3">Integrase</fullName>
    </submittedName>
</protein>
<dbReference type="RefSeq" id="WP_129356206.1">
    <property type="nucleotide sequence ID" value="NZ_CP026542.1"/>
</dbReference>
<dbReference type="KEGG" id="dcb:C3Y92_20620"/>
<geneLocation type="plasmid" evidence="4">
    <name>pdcar5</name>
</geneLocation>
<evidence type="ECO:0000313" key="3">
    <source>
        <dbReference type="EMBL" id="QAZ69683.1"/>
    </source>
</evidence>
<keyword evidence="3" id="KW-0614">Plasmid</keyword>
<dbReference type="PROSITE" id="PS51898">
    <property type="entry name" value="TYR_RECOMBINASE"/>
    <property type="match status" value="1"/>
</dbReference>
<accession>A0A4P6HQU1</accession>
<dbReference type="InterPro" id="IPR011010">
    <property type="entry name" value="DNA_brk_join_enz"/>
</dbReference>
<evidence type="ECO:0000259" key="2">
    <source>
        <dbReference type="PROSITE" id="PS51898"/>
    </source>
</evidence>
<proteinExistence type="predicted"/>
<dbReference type="SUPFAM" id="SSF56349">
    <property type="entry name" value="DNA breaking-rejoining enzymes"/>
    <property type="match status" value="1"/>
</dbReference>
<keyword evidence="1" id="KW-0233">DNA recombination</keyword>
<dbReference type="InterPro" id="IPR002104">
    <property type="entry name" value="Integrase_catalytic"/>
</dbReference>
<gene>
    <name evidence="3" type="ORF">C3Y92_20620</name>
</gene>
<dbReference type="InterPro" id="IPR050090">
    <property type="entry name" value="Tyrosine_recombinase_XerCD"/>
</dbReference>
<dbReference type="PANTHER" id="PTHR30349:SF82">
    <property type="entry name" value="INTEGRASE_RECOMBINASE YOEC-RELATED"/>
    <property type="match status" value="1"/>
</dbReference>
<name>A0A4P6HQU1_9BACT</name>
<dbReference type="GO" id="GO:0015074">
    <property type="term" value="P:DNA integration"/>
    <property type="evidence" value="ECO:0007669"/>
    <property type="project" value="InterPro"/>
</dbReference>
<sequence length="199" mass="21963">MSAKTNRGNNPKAGEVITVEPIKSVKDIATIKKLLADKPRESALFVVGINTALRASDLLKLTAGQVRTILADEDGGLVRESKTGKRRRVIFNKAAREALARLLATREFDAAEPIFTGQRGQMSASYLCRLVASWCESVNLKGNYGSHSLRKTWGYHQRVTFGADIPTLMDALGHSTQRQTLTYLCIQPEEIKSVYANEL</sequence>
<dbReference type="PANTHER" id="PTHR30349">
    <property type="entry name" value="PHAGE INTEGRASE-RELATED"/>
    <property type="match status" value="1"/>
</dbReference>
<dbReference type="EMBL" id="CP026542">
    <property type="protein sequence ID" value="QAZ69683.1"/>
    <property type="molecule type" value="Genomic_DNA"/>
</dbReference>
<evidence type="ECO:0000313" key="4">
    <source>
        <dbReference type="Proteomes" id="UP000293296"/>
    </source>
</evidence>
<dbReference type="GO" id="GO:0003677">
    <property type="term" value="F:DNA binding"/>
    <property type="evidence" value="ECO:0007669"/>
    <property type="project" value="InterPro"/>
</dbReference>
<keyword evidence="4" id="KW-1185">Reference proteome</keyword>